<feature type="region of interest" description="Disordered" evidence="16">
    <location>
        <begin position="698"/>
        <end position="724"/>
    </location>
</feature>
<keyword evidence="12" id="KW-0238">DNA-binding</keyword>
<feature type="region of interest" description="Disordered" evidence="16">
    <location>
        <begin position="294"/>
        <end position="313"/>
    </location>
</feature>
<evidence type="ECO:0000256" key="3">
    <source>
        <dbReference type="ARBA" id="ARBA00022723"/>
    </source>
</evidence>
<evidence type="ECO:0000256" key="6">
    <source>
        <dbReference type="ARBA" id="ARBA00022801"/>
    </source>
</evidence>
<accession>A0AAV7EX48</accession>
<evidence type="ECO:0000256" key="8">
    <source>
        <dbReference type="ARBA" id="ARBA00022833"/>
    </source>
</evidence>
<dbReference type="InterPro" id="IPR014001">
    <property type="entry name" value="Helicase_ATP-bd"/>
</dbReference>
<dbReference type="PANTHER" id="PTHR45626:SF16">
    <property type="entry name" value="ATP-DEPENDENT HELICASE ULS1"/>
    <property type="match status" value="1"/>
</dbReference>
<dbReference type="FunFam" id="3.40.50.10810:FF:000068">
    <property type="entry name" value="SNF2 domain-containing protein / helicase domain-containing protein / zinc finger protein-like protein"/>
    <property type="match status" value="1"/>
</dbReference>
<dbReference type="Gene3D" id="3.30.40.10">
    <property type="entry name" value="Zinc/RING finger domain, C3HC4 (zinc finger)"/>
    <property type="match status" value="1"/>
</dbReference>
<dbReference type="GO" id="GO:0005634">
    <property type="term" value="C:nucleus"/>
    <property type="evidence" value="ECO:0007669"/>
    <property type="project" value="UniProtKB-SubCell"/>
</dbReference>
<dbReference type="PANTHER" id="PTHR45626">
    <property type="entry name" value="TRANSCRIPTION TERMINATION FACTOR 2-RELATED"/>
    <property type="match status" value="1"/>
</dbReference>
<dbReference type="InterPro" id="IPR027417">
    <property type="entry name" value="P-loop_NTPase"/>
</dbReference>
<dbReference type="Gene3D" id="3.40.50.10810">
    <property type="entry name" value="Tandem AAA-ATPase domain"/>
    <property type="match status" value="3"/>
</dbReference>
<evidence type="ECO:0008006" key="22">
    <source>
        <dbReference type="Google" id="ProtNLM"/>
    </source>
</evidence>
<feature type="domain" description="RING-type" evidence="17">
    <location>
        <begin position="943"/>
        <end position="979"/>
    </location>
</feature>
<evidence type="ECO:0000256" key="15">
    <source>
        <dbReference type="PROSITE-ProRule" id="PRU00175"/>
    </source>
</evidence>
<reference evidence="20 21" key="1">
    <citation type="submission" date="2021-07" db="EMBL/GenBank/DDBJ databases">
        <title>The Aristolochia fimbriata genome: insights into angiosperm evolution, floral development and chemical biosynthesis.</title>
        <authorList>
            <person name="Jiao Y."/>
        </authorList>
    </citation>
    <scope>NUCLEOTIDE SEQUENCE [LARGE SCALE GENOMIC DNA]</scope>
    <source>
        <strain evidence="20">IBCAS-2021</strain>
        <tissue evidence="20">Leaf</tissue>
    </source>
</reference>
<keyword evidence="8" id="KW-0862">Zinc</keyword>
<keyword evidence="6" id="KW-0378">Hydrolase</keyword>
<evidence type="ECO:0000256" key="12">
    <source>
        <dbReference type="ARBA" id="ARBA00023125"/>
    </source>
</evidence>
<dbReference type="InterPro" id="IPR000330">
    <property type="entry name" value="SNF2_N"/>
</dbReference>
<evidence type="ECO:0000256" key="16">
    <source>
        <dbReference type="SAM" id="MobiDB-lite"/>
    </source>
</evidence>
<comment type="caution">
    <text evidence="20">The sequence shown here is derived from an EMBL/GenBank/DDBJ whole genome shotgun (WGS) entry which is preliminary data.</text>
</comment>
<feature type="region of interest" description="Disordered" evidence="16">
    <location>
        <begin position="320"/>
        <end position="365"/>
    </location>
</feature>
<evidence type="ECO:0000259" key="17">
    <source>
        <dbReference type="PROSITE" id="PS50089"/>
    </source>
</evidence>
<sequence length="1240" mass="136653">MLHANGFDDSNCVEDGGAFAPDDPDDFSMDEESFYKILDEHYIPSDFANNPENLPFTTFGEDASTPVTVAVHEKESQAGPGTQGSEWPFLTRDGLQQTSPLFLSNSDSGHAATANSNRDSVNSMLFMTSDASRIQNETFAWDSTYTHATEEANIFRKDCEYDTKEETDFAVFSSGLLFESGNQEPMSEVSILSEGRADYPNGTHDSVSYTACDGEHDGHQVLTFISTIASEDDGQCSTSFTPDTVAEETLSHCSFREFPKGRQDEIGHSSMPISSLHYAVVNRDVSVKDNAHTHVNNSLNHKPNGELACSSSSSFSSSSSSVRPFMSNGNSSPHADLTSLSMSSLPGSQSFTSRNRIQERDDVQPVSHIPVKYHHFLKEKAETFHQNTETSSAGSHDEDEADVCIINETSNPGRYDFVVAHGNSAALSLDYSLNSSCPQKGCLVTRSKENDESLTFRVALQDLSQINSEASPPDGVLAVPLLRHQRIALSWMVQKETTNINCSGGILADDQGLGKTVSTIALILMERAPMSTTDSKALQQPKKFETLDLDDDDDDIGAAPVPASDCLNEAAPDCRLILSQSNGTDMVRNAMPPIAFASGKGRPAAGTLIVCPTSVLRQWAEELHNKVTSKANLSVLVYHGSNRTKDPEELAKYDVVLTTYSIVSMEVPKQPFDRNDEEKGGKLLGDAQCISVGLETGRKRKYPPVSSNKKSRKKGNEGKALESDSARPLARVGWYRVVLDEAQSIKNYRTQVARACWGLRAKRRWCLSGTPIQNAVDDLYSYFRFLRYEPYAIYKSFCSMIKIPISKNPSNGYKKLQAVLKTIMLRRTKGTLLDGKPIINLPPKTVLLKKVNFSEEERRFYSRLEEDSRAQFKEYAEAGTVKKNYVNILLMLLRLRQACDHPLLVNGYDSSSIWRASTETAKKLPKEKQVHLLSCLEAGYAICGLCNDPPEDAVVAACGHVFCNQCICEHITADDSLCPGACCKEHVSVTSVFSKDTLQKLLSDPSGQDCFHRTSPGDIVTHRSDSCGEKSVSSKIKAALEIIRSMSKSTFSLSKADCDETANGLESASSLLLDNKSFQSTPAVEKAIVFSQWTRMLDLLETPLQNSSIQYRRLDGTMSVVARDKAVKDFNTLPEVSVMIMSLKAASLGLNMVAACHVLLLDLWWNPTTEDQAIDRAHRIGQTRPVKVSRLTVKDTIEDRILALQEKKREMVASAFGEDEAGGRQTRLNVEDLRFLFNGD</sequence>
<keyword evidence="9" id="KW-0067">ATP-binding</keyword>
<keyword evidence="7" id="KW-0347">Helicase</keyword>
<dbReference type="InterPro" id="IPR017907">
    <property type="entry name" value="Znf_RING_CS"/>
</dbReference>
<protein>
    <recommendedName>
        <fullName evidence="22">Helicase-like transcription factor CHR28</fullName>
    </recommendedName>
</protein>
<dbReference type="FunFam" id="3.40.50.10810:FF:000071">
    <property type="entry name" value="SNF2 domain-containing protein / helicase domain-containing protein / zinc finger protein-like protein"/>
    <property type="match status" value="1"/>
</dbReference>
<dbReference type="InterPro" id="IPR001841">
    <property type="entry name" value="Znf_RING"/>
</dbReference>
<dbReference type="PROSITE" id="PS51192">
    <property type="entry name" value="HELICASE_ATP_BIND_1"/>
    <property type="match status" value="1"/>
</dbReference>
<dbReference type="EMBL" id="JAINDJ010000003">
    <property type="protein sequence ID" value="KAG9452710.1"/>
    <property type="molecule type" value="Genomic_DNA"/>
</dbReference>
<proteinExistence type="inferred from homology"/>
<keyword evidence="14" id="KW-0539">Nucleus</keyword>
<keyword evidence="3" id="KW-0479">Metal-binding</keyword>
<dbReference type="PROSITE" id="PS00518">
    <property type="entry name" value="ZF_RING_1"/>
    <property type="match status" value="1"/>
</dbReference>
<evidence type="ECO:0000256" key="7">
    <source>
        <dbReference type="ARBA" id="ARBA00022806"/>
    </source>
</evidence>
<keyword evidence="13" id="KW-0804">Transcription</keyword>
<dbReference type="Pfam" id="PF00271">
    <property type="entry name" value="Helicase_C"/>
    <property type="match status" value="1"/>
</dbReference>
<organism evidence="20 21">
    <name type="scientific">Aristolochia fimbriata</name>
    <name type="common">White veined hardy Dutchman's pipe vine</name>
    <dbReference type="NCBI Taxonomy" id="158543"/>
    <lineage>
        <taxon>Eukaryota</taxon>
        <taxon>Viridiplantae</taxon>
        <taxon>Streptophyta</taxon>
        <taxon>Embryophyta</taxon>
        <taxon>Tracheophyta</taxon>
        <taxon>Spermatophyta</taxon>
        <taxon>Magnoliopsida</taxon>
        <taxon>Magnoliidae</taxon>
        <taxon>Piperales</taxon>
        <taxon>Aristolochiaceae</taxon>
        <taxon>Aristolochia</taxon>
    </lineage>
</organism>
<gene>
    <name evidence="20" type="ORF">H6P81_005614</name>
</gene>
<comment type="subcellular location">
    <subcellularLocation>
        <location evidence="1">Nucleus</location>
    </subcellularLocation>
</comment>
<dbReference type="CDD" id="cd18793">
    <property type="entry name" value="SF2_C_SNF"/>
    <property type="match status" value="1"/>
</dbReference>
<dbReference type="GO" id="GO:0080188">
    <property type="term" value="P:gene silencing by siRNA-directed DNA methylation"/>
    <property type="evidence" value="ECO:0007669"/>
    <property type="project" value="UniProtKB-ARBA"/>
</dbReference>
<evidence type="ECO:0000256" key="14">
    <source>
        <dbReference type="ARBA" id="ARBA00023242"/>
    </source>
</evidence>
<evidence type="ECO:0000256" key="2">
    <source>
        <dbReference type="ARBA" id="ARBA00008438"/>
    </source>
</evidence>
<dbReference type="GO" id="GO:0003677">
    <property type="term" value="F:DNA binding"/>
    <property type="evidence" value="ECO:0007669"/>
    <property type="project" value="UniProtKB-KW"/>
</dbReference>
<dbReference type="CDD" id="cd18008">
    <property type="entry name" value="DEXDc_SHPRH-like"/>
    <property type="match status" value="1"/>
</dbReference>
<evidence type="ECO:0000256" key="9">
    <source>
        <dbReference type="ARBA" id="ARBA00022840"/>
    </source>
</evidence>
<comment type="similarity">
    <text evidence="2">Belongs to the SNF2/RAD54 helicase family. RAD16 subfamily.</text>
</comment>
<dbReference type="InterPro" id="IPR049730">
    <property type="entry name" value="SNF2/RAD54-like_C"/>
</dbReference>
<evidence type="ECO:0000313" key="21">
    <source>
        <dbReference type="Proteomes" id="UP000825729"/>
    </source>
</evidence>
<evidence type="ECO:0000313" key="20">
    <source>
        <dbReference type="EMBL" id="KAG9452710.1"/>
    </source>
</evidence>
<dbReference type="GO" id="GO:0004386">
    <property type="term" value="F:helicase activity"/>
    <property type="evidence" value="ECO:0007669"/>
    <property type="project" value="UniProtKB-KW"/>
</dbReference>
<feature type="compositionally biased region" description="Basic and acidic residues" evidence="16">
    <location>
        <begin position="714"/>
        <end position="724"/>
    </location>
</feature>
<evidence type="ECO:0000256" key="13">
    <source>
        <dbReference type="ARBA" id="ARBA00023163"/>
    </source>
</evidence>
<evidence type="ECO:0000256" key="10">
    <source>
        <dbReference type="ARBA" id="ARBA00022853"/>
    </source>
</evidence>
<dbReference type="GO" id="GO:0016787">
    <property type="term" value="F:hydrolase activity"/>
    <property type="evidence" value="ECO:0007669"/>
    <property type="project" value="UniProtKB-KW"/>
</dbReference>
<dbReference type="SUPFAM" id="SSF52540">
    <property type="entry name" value="P-loop containing nucleoside triphosphate hydrolases"/>
    <property type="match status" value="2"/>
</dbReference>
<evidence type="ECO:0000259" key="19">
    <source>
        <dbReference type="PROSITE" id="PS51194"/>
    </source>
</evidence>
<feature type="domain" description="Helicase ATP-binding" evidence="18">
    <location>
        <begin position="567"/>
        <end position="789"/>
    </location>
</feature>
<dbReference type="GO" id="GO:0006281">
    <property type="term" value="P:DNA repair"/>
    <property type="evidence" value="ECO:0007669"/>
    <property type="project" value="TreeGrafter"/>
</dbReference>
<dbReference type="GO" id="GO:0008094">
    <property type="term" value="F:ATP-dependent activity, acting on DNA"/>
    <property type="evidence" value="ECO:0007669"/>
    <property type="project" value="TreeGrafter"/>
</dbReference>
<dbReference type="Gene3D" id="3.40.50.300">
    <property type="entry name" value="P-loop containing nucleotide triphosphate hydrolases"/>
    <property type="match status" value="1"/>
</dbReference>
<dbReference type="SMART" id="SM00487">
    <property type="entry name" value="DEXDc"/>
    <property type="match status" value="1"/>
</dbReference>
<dbReference type="AlphaFoldDB" id="A0AAV7EX48"/>
<dbReference type="SMART" id="SM00490">
    <property type="entry name" value="HELICc"/>
    <property type="match status" value="1"/>
</dbReference>
<feature type="domain" description="Helicase C-terminal" evidence="19">
    <location>
        <begin position="1076"/>
        <end position="1234"/>
    </location>
</feature>
<dbReference type="InterPro" id="IPR013083">
    <property type="entry name" value="Znf_RING/FYVE/PHD"/>
</dbReference>
<evidence type="ECO:0000256" key="4">
    <source>
        <dbReference type="ARBA" id="ARBA00022741"/>
    </source>
</evidence>
<dbReference type="GO" id="GO:0008270">
    <property type="term" value="F:zinc ion binding"/>
    <property type="evidence" value="ECO:0007669"/>
    <property type="project" value="UniProtKB-KW"/>
</dbReference>
<evidence type="ECO:0000259" key="18">
    <source>
        <dbReference type="PROSITE" id="PS51192"/>
    </source>
</evidence>
<keyword evidence="4" id="KW-0547">Nucleotide-binding</keyword>
<keyword evidence="21" id="KW-1185">Reference proteome</keyword>
<keyword evidence="10" id="KW-0156">Chromatin regulator</keyword>
<name>A0AAV7EX48_ARIFI</name>
<keyword evidence="11" id="KW-0805">Transcription regulation</keyword>
<dbReference type="PROSITE" id="PS51194">
    <property type="entry name" value="HELICASE_CTER"/>
    <property type="match status" value="1"/>
</dbReference>
<dbReference type="InterPro" id="IPR001650">
    <property type="entry name" value="Helicase_C-like"/>
</dbReference>
<feature type="compositionally biased region" description="Low complexity" evidence="16">
    <location>
        <begin position="337"/>
        <end position="350"/>
    </location>
</feature>
<keyword evidence="5 15" id="KW-0863">Zinc-finger</keyword>
<feature type="region of interest" description="Disordered" evidence="16">
    <location>
        <begin position="1"/>
        <end position="26"/>
    </location>
</feature>
<evidence type="ECO:0000256" key="5">
    <source>
        <dbReference type="ARBA" id="ARBA00022771"/>
    </source>
</evidence>
<dbReference type="Pfam" id="PF00176">
    <property type="entry name" value="SNF2-rel_dom"/>
    <property type="match status" value="1"/>
</dbReference>
<evidence type="ECO:0000256" key="1">
    <source>
        <dbReference type="ARBA" id="ARBA00004123"/>
    </source>
</evidence>
<dbReference type="PROSITE" id="PS50089">
    <property type="entry name" value="ZF_RING_2"/>
    <property type="match status" value="1"/>
</dbReference>
<evidence type="ECO:0000256" key="11">
    <source>
        <dbReference type="ARBA" id="ARBA00023015"/>
    </source>
</evidence>
<dbReference type="SUPFAM" id="SSF57850">
    <property type="entry name" value="RING/U-box"/>
    <property type="match status" value="1"/>
</dbReference>
<dbReference type="InterPro" id="IPR038718">
    <property type="entry name" value="SNF2-like_sf"/>
</dbReference>
<dbReference type="GO" id="GO:0005524">
    <property type="term" value="F:ATP binding"/>
    <property type="evidence" value="ECO:0007669"/>
    <property type="project" value="UniProtKB-KW"/>
</dbReference>
<dbReference type="Proteomes" id="UP000825729">
    <property type="component" value="Unassembled WGS sequence"/>
</dbReference>
<dbReference type="InterPro" id="IPR050628">
    <property type="entry name" value="SNF2_RAD54_helicase_TF"/>
</dbReference>